<evidence type="ECO:0000313" key="1">
    <source>
        <dbReference type="EMBL" id="CCX15410.1"/>
    </source>
</evidence>
<gene>
    <name evidence="1" type="ORF">PCON_01685</name>
</gene>
<sequence>MSLDDYYSEVTTRPGEVLRKYALLEYATLNWHLHVQNSKRLKTEEMVMNRLRDTWESEGQL</sequence>
<organism evidence="1 2">
    <name type="scientific">Pyronema omphalodes (strain CBS 100304)</name>
    <name type="common">Pyronema confluens</name>
    <dbReference type="NCBI Taxonomy" id="1076935"/>
    <lineage>
        <taxon>Eukaryota</taxon>
        <taxon>Fungi</taxon>
        <taxon>Dikarya</taxon>
        <taxon>Ascomycota</taxon>
        <taxon>Pezizomycotina</taxon>
        <taxon>Pezizomycetes</taxon>
        <taxon>Pezizales</taxon>
        <taxon>Pyronemataceae</taxon>
        <taxon>Pyronema</taxon>
    </lineage>
</organism>
<protein>
    <submittedName>
        <fullName evidence="1">Uncharacterized protein</fullName>
    </submittedName>
</protein>
<reference evidence="1 2" key="1">
    <citation type="journal article" date="2013" name="PLoS Genet.">
        <title>The genome and development-dependent transcriptomes of Pyronema confluens: a window into fungal evolution.</title>
        <authorList>
            <person name="Traeger S."/>
            <person name="Altegoer F."/>
            <person name="Freitag M."/>
            <person name="Gabaldon T."/>
            <person name="Kempken F."/>
            <person name="Kumar A."/>
            <person name="Marcet-Houben M."/>
            <person name="Poggeler S."/>
            <person name="Stajich J.E."/>
            <person name="Nowrousian M."/>
        </authorList>
    </citation>
    <scope>NUCLEOTIDE SEQUENCE [LARGE SCALE GENOMIC DNA]</scope>
    <source>
        <strain evidence="2">CBS 100304</strain>
        <tissue evidence="1">Vegetative mycelium</tissue>
    </source>
</reference>
<dbReference type="Proteomes" id="UP000018144">
    <property type="component" value="Unassembled WGS sequence"/>
</dbReference>
<keyword evidence="2" id="KW-1185">Reference proteome</keyword>
<dbReference type="EMBL" id="HF936165">
    <property type="protein sequence ID" value="CCX15410.1"/>
    <property type="molecule type" value="Genomic_DNA"/>
</dbReference>
<dbReference type="AlphaFoldDB" id="U4L9P0"/>
<proteinExistence type="predicted"/>
<evidence type="ECO:0000313" key="2">
    <source>
        <dbReference type="Proteomes" id="UP000018144"/>
    </source>
</evidence>
<name>U4L9P0_PYROM</name>
<accession>U4L9P0</accession>